<dbReference type="PANTHER" id="PTHR34047">
    <property type="entry name" value="NUCLEAR INTRON MATURASE 1, MITOCHONDRIAL-RELATED"/>
    <property type="match status" value="1"/>
</dbReference>
<dbReference type="CDD" id="cd01651">
    <property type="entry name" value="RT_G2_intron"/>
    <property type="match status" value="1"/>
</dbReference>
<evidence type="ECO:0000259" key="2">
    <source>
        <dbReference type="PROSITE" id="PS50878"/>
    </source>
</evidence>
<dbReference type="InterPro" id="IPR043502">
    <property type="entry name" value="DNA/RNA_pol_sf"/>
</dbReference>
<proteinExistence type="inferred from homology"/>
<keyword evidence="3" id="KW-0695">RNA-directed DNA polymerase</keyword>
<name>A0AAW6VQ57_9BACT</name>
<feature type="domain" description="Reverse transcriptase" evidence="2">
    <location>
        <begin position="1"/>
        <end position="269"/>
    </location>
</feature>
<dbReference type="EMBL" id="JAQTJH010000012">
    <property type="protein sequence ID" value="MDK2062780.1"/>
    <property type="molecule type" value="Genomic_DNA"/>
</dbReference>
<reference evidence="3" key="2">
    <citation type="submission" date="2023-02" db="EMBL/GenBank/DDBJ databases">
        <authorList>
            <person name="Concha-Toloza M."/>
            <person name="Lopez-Cantillo M."/>
            <person name="Molina-Mora J."/>
            <person name="Collado L."/>
        </authorList>
    </citation>
    <scope>NUCLEOTIDE SEQUENCE</scope>
    <source>
        <strain evidence="3">FR1p273A</strain>
    </source>
</reference>
<evidence type="ECO:0000313" key="4">
    <source>
        <dbReference type="Proteomes" id="UP001237843"/>
    </source>
</evidence>
<reference evidence="3" key="1">
    <citation type="journal article" date="2023" name="Antibiotics">
        <title>Genomic Characterization of Antibiotic-Resistant Campylobacterales Isolated from Chilean Poultry Meat.</title>
        <authorList>
            <person name="Concha-Toloza M."/>
            <person name="Lopez-Cantillo M."/>
            <person name="Molina-Mora J.A."/>
            <person name="Collado L."/>
        </authorList>
    </citation>
    <scope>NUCLEOTIDE SEQUENCE</scope>
    <source>
        <strain evidence="3">FR1p273A</strain>
    </source>
</reference>
<dbReference type="RefSeq" id="WP_284074946.1">
    <property type="nucleotide sequence ID" value="NZ_JAQTJH010000012.1"/>
</dbReference>
<organism evidence="3 4">
    <name type="scientific">Aliarcobacter butzleri</name>
    <dbReference type="NCBI Taxonomy" id="28197"/>
    <lineage>
        <taxon>Bacteria</taxon>
        <taxon>Pseudomonadati</taxon>
        <taxon>Campylobacterota</taxon>
        <taxon>Epsilonproteobacteria</taxon>
        <taxon>Campylobacterales</taxon>
        <taxon>Arcobacteraceae</taxon>
        <taxon>Aliarcobacter</taxon>
    </lineage>
</organism>
<dbReference type="InterPro" id="IPR051083">
    <property type="entry name" value="GrpII_Intron_Splice-Mob/Def"/>
</dbReference>
<keyword evidence="3" id="KW-0548">Nucleotidyltransferase</keyword>
<dbReference type="InterPro" id="IPR000477">
    <property type="entry name" value="RT_dom"/>
</dbReference>
<accession>A0AAW6VQ57</accession>
<protein>
    <submittedName>
        <fullName evidence="3">Reverse transcriptase/maturase family protein</fullName>
    </submittedName>
</protein>
<gene>
    <name evidence="3" type="ORF">PT520_09650</name>
</gene>
<dbReference type="PROSITE" id="PS50878">
    <property type="entry name" value="RT_POL"/>
    <property type="match status" value="1"/>
</dbReference>
<keyword evidence="3" id="KW-0808">Transferase</keyword>
<dbReference type="PANTHER" id="PTHR34047:SF8">
    <property type="entry name" value="PROTEIN YKFC"/>
    <property type="match status" value="1"/>
</dbReference>
<comment type="caution">
    <text evidence="3">The sequence shown here is derived from an EMBL/GenBank/DDBJ whole genome shotgun (WGS) entry which is preliminary data.</text>
</comment>
<evidence type="ECO:0000256" key="1">
    <source>
        <dbReference type="ARBA" id="ARBA00034120"/>
    </source>
</evidence>
<comment type="similarity">
    <text evidence="1">Belongs to the bacterial reverse transcriptase family.</text>
</comment>
<dbReference type="SUPFAM" id="SSF56672">
    <property type="entry name" value="DNA/RNA polymerases"/>
    <property type="match status" value="1"/>
</dbReference>
<dbReference type="Proteomes" id="UP001237843">
    <property type="component" value="Unassembled WGS sequence"/>
</dbReference>
<sequence length="339" mass="40156">MGKRYKYLLEQIAEIDNIRLAYKKAVKGGNRYTLSHLKFKEHLEANLYLIQKQLLDGSYSHGEYHTFKVYEPKERIIASLPFKDRAVQHAINNIVEPIFEKGFYKTSYACRKNKGTHAGVKAVQAKIRKVVKFGKVFYLKMDFSKYFHSINIPVLFREIRRKISDSRVIKLLQGFAGDLKTGIPIGNLLSQLFANIYGHIFDRFVKTKLRIKNYFRYMDDTVILCNSKSELKSVQRKLSLFSRIFMKMKFSKWYINSLTQPLNFLGYRITETYKLIRKDSVVRAKRKIKKHLEKLDFEKLKMFLASWSGHLRSADSWNLVKFINKEFELWKIKTQLAFR</sequence>
<evidence type="ECO:0000313" key="3">
    <source>
        <dbReference type="EMBL" id="MDK2062780.1"/>
    </source>
</evidence>
<dbReference type="AlphaFoldDB" id="A0AAW6VQ57"/>
<dbReference type="Pfam" id="PF00078">
    <property type="entry name" value="RVT_1"/>
    <property type="match status" value="1"/>
</dbReference>
<dbReference type="GO" id="GO:0003964">
    <property type="term" value="F:RNA-directed DNA polymerase activity"/>
    <property type="evidence" value="ECO:0007669"/>
    <property type="project" value="UniProtKB-KW"/>
</dbReference>